<reference evidence="2 3" key="1">
    <citation type="submission" date="2023-07" db="EMBL/GenBank/DDBJ databases">
        <title>Sorghum-associated microbial communities from plants grown in Nebraska, USA.</title>
        <authorList>
            <person name="Schachtman D."/>
        </authorList>
    </citation>
    <scope>NUCLEOTIDE SEQUENCE [LARGE SCALE GENOMIC DNA]</scope>
    <source>
        <strain evidence="2 3">CC222</strain>
    </source>
</reference>
<evidence type="ECO:0000256" key="1">
    <source>
        <dbReference type="SAM" id="MobiDB-lite"/>
    </source>
</evidence>
<dbReference type="Proteomes" id="UP001226577">
    <property type="component" value="Unassembled WGS sequence"/>
</dbReference>
<comment type="caution">
    <text evidence="2">The sequence shown here is derived from an EMBL/GenBank/DDBJ whole genome shotgun (WGS) entry which is preliminary data.</text>
</comment>
<evidence type="ECO:0000313" key="3">
    <source>
        <dbReference type="Proteomes" id="UP001226577"/>
    </source>
</evidence>
<gene>
    <name evidence="2" type="ORF">J2X98_004040</name>
</gene>
<accession>A0ABT9S030</accession>
<keyword evidence="3" id="KW-1185">Reference proteome</keyword>
<sequence>TGRSRPRASQDRRRQLNAPGSTTLVPHQRHATAPARGQSPHSHERNGKPGAPLRATPVPYWYHTKATPVRRQPAAKARTATRETGSQARACLATPVPYWYHTVLGLGPPPIPKPAAQLNATPVPHWHHASVVPTQPYHTGITLVRAGPPSRPVLKLREEQRLVSPGPRTTLVSGRYHTSMEKAETTGIPGTAPRRR</sequence>
<feature type="region of interest" description="Disordered" evidence="1">
    <location>
        <begin position="1"/>
        <end position="56"/>
    </location>
</feature>
<name>A0ABT9S030_9MICC</name>
<feature type="non-terminal residue" evidence="2">
    <location>
        <position position="1"/>
    </location>
</feature>
<evidence type="ECO:0000313" key="2">
    <source>
        <dbReference type="EMBL" id="MDP9890426.1"/>
    </source>
</evidence>
<protein>
    <submittedName>
        <fullName evidence="2">Uncharacterized protein</fullName>
    </submittedName>
</protein>
<proteinExistence type="predicted"/>
<dbReference type="EMBL" id="JAUSRE010000027">
    <property type="protein sequence ID" value="MDP9890426.1"/>
    <property type="molecule type" value="Genomic_DNA"/>
</dbReference>
<organism evidence="2 3">
    <name type="scientific">Pseudarthrobacter enclensis</name>
    <dbReference type="NCBI Taxonomy" id="993070"/>
    <lineage>
        <taxon>Bacteria</taxon>
        <taxon>Bacillati</taxon>
        <taxon>Actinomycetota</taxon>
        <taxon>Actinomycetes</taxon>
        <taxon>Micrococcales</taxon>
        <taxon>Micrococcaceae</taxon>
        <taxon>Pseudarthrobacter</taxon>
    </lineage>
</organism>